<dbReference type="InterPro" id="IPR011604">
    <property type="entry name" value="PDDEXK-like_dom_sf"/>
</dbReference>
<comment type="caution">
    <text evidence="3">The sequence shown here is derived from an EMBL/GenBank/DDBJ whole genome shotgun (WGS) entry which is preliminary data.</text>
</comment>
<dbReference type="AlphaFoldDB" id="A0A644T7U5"/>
<accession>A0A644T7U5</accession>
<keyword evidence="1" id="KW-0175">Coiled coil</keyword>
<organism evidence="3">
    <name type="scientific">bioreactor metagenome</name>
    <dbReference type="NCBI Taxonomy" id="1076179"/>
    <lineage>
        <taxon>unclassified sequences</taxon>
        <taxon>metagenomes</taxon>
        <taxon>ecological metagenomes</taxon>
    </lineage>
</organism>
<dbReference type="Pfam" id="PF12705">
    <property type="entry name" value="PDDEXK_1"/>
    <property type="match status" value="1"/>
</dbReference>
<proteinExistence type="predicted"/>
<reference evidence="3" key="1">
    <citation type="submission" date="2019-08" db="EMBL/GenBank/DDBJ databases">
        <authorList>
            <person name="Kucharzyk K."/>
            <person name="Murdoch R.W."/>
            <person name="Higgins S."/>
            <person name="Loffler F."/>
        </authorList>
    </citation>
    <scope>NUCLEOTIDE SEQUENCE</scope>
</reference>
<dbReference type="Gene3D" id="3.90.320.10">
    <property type="match status" value="1"/>
</dbReference>
<evidence type="ECO:0000313" key="3">
    <source>
        <dbReference type="EMBL" id="MPL62262.1"/>
    </source>
</evidence>
<gene>
    <name evidence="3" type="ORF">SDC9_07873</name>
</gene>
<evidence type="ECO:0000256" key="1">
    <source>
        <dbReference type="SAM" id="Coils"/>
    </source>
</evidence>
<dbReference type="EMBL" id="VSSQ01000017">
    <property type="protein sequence ID" value="MPL62262.1"/>
    <property type="molecule type" value="Genomic_DNA"/>
</dbReference>
<feature type="domain" description="PD-(D/E)XK endonuclease-like" evidence="2">
    <location>
        <begin position="10"/>
        <end position="265"/>
    </location>
</feature>
<dbReference type="InterPro" id="IPR038726">
    <property type="entry name" value="PDDEXK_AddAB-type"/>
</dbReference>
<sequence length="293" mass="34556">MADKYKAIWLSHSSFNDFLNCPKAYYLKNVYKDSKSRNKISLLSPYTSLGSAVHLSLETLLEYPADKRKDKLDSLEEKYKEIWDKNFQGKKGGFSSSEEEKEFFERGLEMIKNIEENPNFLLNKIIKRESYYKGDILPNYFIDDEEEVLLCGVPDWVEYLDNDTLHVIDFKTGKNEEKEDSTQLPIYVLLLENLQKRKVSKASYWYLLKDSEEKEKEIDREEIEDTKNKIVKAGKEIKDLKNEALKKDWREVFICKRGEEGCMHCKDYEKIISGEAEYVGKDIYDKDGYILEK</sequence>
<protein>
    <recommendedName>
        <fullName evidence="2">PD-(D/E)XK endonuclease-like domain-containing protein</fullName>
    </recommendedName>
</protein>
<feature type="coiled-coil region" evidence="1">
    <location>
        <begin position="209"/>
        <end position="243"/>
    </location>
</feature>
<evidence type="ECO:0000259" key="2">
    <source>
        <dbReference type="Pfam" id="PF12705"/>
    </source>
</evidence>
<name>A0A644T7U5_9ZZZZ</name>